<organism evidence="1 2">
    <name type="scientific">Acropora cervicornis</name>
    <name type="common">Staghorn coral</name>
    <dbReference type="NCBI Taxonomy" id="6130"/>
    <lineage>
        <taxon>Eukaryota</taxon>
        <taxon>Metazoa</taxon>
        <taxon>Cnidaria</taxon>
        <taxon>Anthozoa</taxon>
        <taxon>Hexacorallia</taxon>
        <taxon>Scleractinia</taxon>
        <taxon>Astrocoeniina</taxon>
        <taxon>Acroporidae</taxon>
        <taxon>Acropora</taxon>
    </lineage>
</organism>
<protein>
    <submittedName>
        <fullName evidence="1">Uncharacterized protein</fullName>
    </submittedName>
</protein>
<accession>A0AAD9Q7M2</accession>
<gene>
    <name evidence="1" type="ORF">P5673_022069</name>
</gene>
<comment type="caution">
    <text evidence="1">The sequence shown here is derived from an EMBL/GenBank/DDBJ whole genome shotgun (WGS) entry which is preliminary data.</text>
</comment>
<dbReference type="EMBL" id="JARQWQ010000058">
    <property type="protein sequence ID" value="KAK2556059.1"/>
    <property type="molecule type" value="Genomic_DNA"/>
</dbReference>
<sequence length="83" mass="9781">MERQKQEKELDKIEKYQLVREEIRKLWRLKKETVMPVVKGALGAVSDMFDQQIGKLGTTIRLEVLKKTALLETDRLRRNVLSI</sequence>
<name>A0AAD9Q7M2_ACRCE</name>
<keyword evidence="2" id="KW-1185">Reference proteome</keyword>
<dbReference type="Proteomes" id="UP001249851">
    <property type="component" value="Unassembled WGS sequence"/>
</dbReference>
<proteinExistence type="predicted"/>
<reference evidence="1" key="1">
    <citation type="journal article" date="2023" name="G3 (Bethesda)">
        <title>Whole genome assembly and annotation of the endangered Caribbean coral Acropora cervicornis.</title>
        <authorList>
            <person name="Selwyn J.D."/>
            <person name="Vollmer S.V."/>
        </authorList>
    </citation>
    <scope>NUCLEOTIDE SEQUENCE</scope>
    <source>
        <strain evidence="1">K2</strain>
    </source>
</reference>
<evidence type="ECO:0000313" key="1">
    <source>
        <dbReference type="EMBL" id="KAK2556059.1"/>
    </source>
</evidence>
<evidence type="ECO:0000313" key="2">
    <source>
        <dbReference type="Proteomes" id="UP001249851"/>
    </source>
</evidence>
<reference evidence="1" key="2">
    <citation type="journal article" date="2023" name="Science">
        <title>Genomic signatures of disease resistance in endangered staghorn corals.</title>
        <authorList>
            <person name="Vollmer S.V."/>
            <person name="Selwyn J.D."/>
            <person name="Despard B.A."/>
            <person name="Roesel C.L."/>
        </authorList>
    </citation>
    <scope>NUCLEOTIDE SEQUENCE</scope>
    <source>
        <strain evidence="1">K2</strain>
    </source>
</reference>
<dbReference type="AlphaFoldDB" id="A0AAD9Q7M2"/>